<dbReference type="InterPro" id="IPR038336">
    <property type="entry name" value="NET_sf"/>
</dbReference>
<dbReference type="Pfam" id="PF03366">
    <property type="entry name" value="YEATS"/>
    <property type="match status" value="1"/>
</dbReference>
<keyword evidence="6" id="KW-1185">Reference proteome</keyword>
<comment type="subcellular location">
    <subcellularLocation>
        <location evidence="2">Nucleus</location>
    </subcellularLocation>
</comment>
<dbReference type="GO" id="GO:0006355">
    <property type="term" value="P:regulation of DNA-templated transcription"/>
    <property type="evidence" value="ECO:0007669"/>
    <property type="project" value="InterPro"/>
</dbReference>
<dbReference type="AlphaFoldDB" id="A0AAN7WT45"/>
<evidence type="ECO:0000256" key="3">
    <source>
        <dbReference type="SAM" id="MobiDB-lite"/>
    </source>
</evidence>
<keyword evidence="1 2" id="KW-0539">Nucleus</keyword>
<sequence>MREWSIEIVLLDKDNNEIPLSIVDRVVYHLHPTFANPNRKFTEPPFKIVEQGWGGFALNISLFLLDKGGERKITHDLNFLKEEYEVDHIISAPININKPKLMKELAKSGLVPSEESLMSNKRKASSMSSSSTSSSGTTATTTNASVSNSKVSAANGSSEPKTKKSKPSSQPMIKGSIDIERLAFGMTKLKDDDLVEIVHIVTSNTAPGMNFTNNTEEGEFTMDLFSLPESLLQLLWDYVKTHAEKKDDKDSKDSKDKDSEKEKEKEII</sequence>
<dbReference type="Gene3D" id="2.60.40.1970">
    <property type="entry name" value="YEATS domain"/>
    <property type="match status" value="1"/>
</dbReference>
<feature type="region of interest" description="Disordered" evidence="3">
    <location>
        <begin position="113"/>
        <end position="174"/>
    </location>
</feature>
<feature type="region of interest" description="Disordered" evidence="3">
    <location>
        <begin position="243"/>
        <end position="268"/>
    </location>
</feature>
<reference evidence="6" key="1">
    <citation type="submission" date="2023-07" db="EMBL/GenBank/DDBJ databases">
        <title>A draft genome of Kazachstania heterogenica Y-27499.</title>
        <authorList>
            <person name="Donic C."/>
            <person name="Kralova J.S."/>
            <person name="Fidel L."/>
            <person name="Ben-Dor S."/>
            <person name="Jung S."/>
        </authorList>
    </citation>
    <scope>NUCLEOTIDE SEQUENCE [LARGE SCALE GENOMIC DNA]</scope>
    <source>
        <strain evidence="6">Y27499</strain>
    </source>
</reference>
<name>A0AAN7WT45_9SACH</name>
<evidence type="ECO:0000259" key="4">
    <source>
        <dbReference type="PROSITE" id="PS51037"/>
    </source>
</evidence>
<dbReference type="PIRSF" id="PIRSF016551">
    <property type="entry name" value="SAS5/TFIID_14"/>
    <property type="match status" value="1"/>
</dbReference>
<evidence type="ECO:0000313" key="5">
    <source>
        <dbReference type="EMBL" id="KAK5780028.1"/>
    </source>
</evidence>
<dbReference type="EMBL" id="JAWIZZ010000045">
    <property type="protein sequence ID" value="KAK5780028.1"/>
    <property type="molecule type" value="Genomic_DNA"/>
</dbReference>
<dbReference type="PANTHER" id="PTHR23195">
    <property type="entry name" value="YEATS DOMAIN"/>
    <property type="match status" value="1"/>
</dbReference>
<dbReference type="GO" id="GO:0005634">
    <property type="term" value="C:nucleus"/>
    <property type="evidence" value="ECO:0007669"/>
    <property type="project" value="UniProtKB-SubCell"/>
</dbReference>
<protein>
    <recommendedName>
        <fullName evidence="4">YEATS domain-containing protein</fullName>
    </recommendedName>
</protein>
<evidence type="ECO:0000256" key="2">
    <source>
        <dbReference type="PROSITE-ProRule" id="PRU00376"/>
    </source>
</evidence>
<dbReference type="InterPro" id="IPR055129">
    <property type="entry name" value="YEATS_dom"/>
</dbReference>
<organism evidence="5 6">
    <name type="scientific">Arxiozyma heterogenica</name>
    <dbReference type="NCBI Taxonomy" id="278026"/>
    <lineage>
        <taxon>Eukaryota</taxon>
        <taxon>Fungi</taxon>
        <taxon>Dikarya</taxon>
        <taxon>Ascomycota</taxon>
        <taxon>Saccharomycotina</taxon>
        <taxon>Saccharomycetes</taxon>
        <taxon>Saccharomycetales</taxon>
        <taxon>Saccharomycetaceae</taxon>
        <taxon>Arxiozyma</taxon>
    </lineage>
</organism>
<accession>A0AAN7WT45</accession>
<evidence type="ECO:0000313" key="6">
    <source>
        <dbReference type="Proteomes" id="UP001306508"/>
    </source>
</evidence>
<dbReference type="InterPro" id="IPR005033">
    <property type="entry name" value="YEATS"/>
</dbReference>
<feature type="compositionally biased region" description="Low complexity" evidence="3">
    <location>
        <begin position="125"/>
        <end position="159"/>
    </location>
</feature>
<feature type="domain" description="YEATS" evidence="4">
    <location>
        <begin position="1"/>
        <end position="108"/>
    </location>
</feature>
<proteinExistence type="predicted"/>
<dbReference type="CDD" id="cd16905">
    <property type="entry name" value="YEATS_Taf14_like"/>
    <property type="match status" value="1"/>
</dbReference>
<dbReference type="InterPro" id="IPR016665">
    <property type="entry name" value="Sas5/TAF14"/>
</dbReference>
<comment type="caution">
    <text evidence="5">The sequence shown here is derived from an EMBL/GenBank/DDBJ whole genome shotgun (WGS) entry which is preliminary data.</text>
</comment>
<dbReference type="PROSITE" id="PS51037">
    <property type="entry name" value="YEATS"/>
    <property type="match status" value="1"/>
</dbReference>
<evidence type="ECO:0000256" key="1">
    <source>
        <dbReference type="ARBA" id="ARBA00023242"/>
    </source>
</evidence>
<gene>
    <name evidence="5" type="ORF">RI543_002568</name>
</gene>
<dbReference type="GO" id="GO:0000785">
    <property type="term" value="C:chromatin"/>
    <property type="evidence" value="ECO:0007669"/>
    <property type="project" value="UniProtKB-ARBA"/>
</dbReference>
<dbReference type="Proteomes" id="UP001306508">
    <property type="component" value="Unassembled WGS sequence"/>
</dbReference>
<dbReference type="Gene3D" id="1.20.1270.220">
    <property type="match status" value="1"/>
</dbReference>
<dbReference type="InterPro" id="IPR038704">
    <property type="entry name" value="YEAST_sf"/>
</dbReference>